<organism evidence="1">
    <name type="scientific">Anguilla anguilla</name>
    <name type="common">European freshwater eel</name>
    <name type="synonym">Muraena anguilla</name>
    <dbReference type="NCBI Taxonomy" id="7936"/>
    <lineage>
        <taxon>Eukaryota</taxon>
        <taxon>Metazoa</taxon>
        <taxon>Chordata</taxon>
        <taxon>Craniata</taxon>
        <taxon>Vertebrata</taxon>
        <taxon>Euteleostomi</taxon>
        <taxon>Actinopterygii</taxon>
        <taxon>Neopterygii</taxon>
        <taxon>Teleostei</taxon>
        <taxon>Anguilliformes</taxon>
        <taxon>Anguillidae</taxon>
        <taxon>Anguilla</taxon>
    </lineage>
</organism>
<protein>
    <submittedName>
        <fullName evidence="1">Uncharacterized protein</fullName>
    </submittedName>
</protein>
<dbReference type="AlphaFoldDB" id="A0A0E9X9D6"/>
<evidence type="ECO:0000313" key="1">
    <source>
        <dbReference type="EMBL" id="JAH99347.1"/>
    </source>
</evidence>
<proteinExistence type="predicted"/>
<reference evidence="1" key="1">
    <citation type="submission" date="2014-11" db="EMBL/GenBank/DDBJ databases">
        <authorList>
            <person name="Amaro Gonzalez C."/>
        </authorList>
    </citation>
    <scope>NUCLEOTIDE SEQUENCE</scope>
</reference>
<sequence length="47" mass="5413">MGKKISSINILQTSVLMFRRLHIYIGLTANGRQRWRLLVARPGQCSE</sequence>
<reference evidence="1" key="2">
    <citation type="journal article" date="2015" name="Fish Shellfish Immunol.">
        <title>Early steps in the European eel (Anguilla anguilla)-Vibrio vulnificus interaction in the gills: Role of the RtxA13 toxin.</title>
        <authorList>
            <person name="Callol A."/>
            <person name="Pajuelo D."/>
            <person name="Ebbesson L."/>
            <person name="Teles M."/>
            <person name="MacKenzie S."/>
            <person name="Amaro C."/>
        </authorList>
    </citation>
    <scope>NUCLEOTIDE SEQUENCE</scope>
</reference>
<name>A0A0E9X9D6_ANGAN</name>
<dbReference type="EMBL" id="GBXM01009230">
    <property type="protein sequence ID" value="JAH99347.1"/>
    <property type="molecule type" value="Transcribed_RNA"/>
</dbReference>
<accession>A0A0E9X9D6</accession>